<dbReference type="FunFam" id="2.10.25.10:FF:000038">
    <property type="entry name" value="Fibrillin 2"/>
    <property type="match status" value="1"/>
</dbReference>
<dbReference type="RefSeq" id="XP_031781811.1">
    <property type="nucleotide sequence ID" value="XM_031925951.2"/>
</dbReference>
<dbReference type="InterPro" id="IPR009017">
    <property type="entry name" value="GFP"/>
</dbReference>
<dbReference type="PROSITE" id="PS51120">
    <property type="entry name" value="LDLRB"/>
    <property type="match status" value="2"/>
</dbReference>
<dbReference type="SMART" id="SM00539">
    <property type="entry name" value="NIDO"/>
    <property type="match status" value="1"/>
</dbReference>
<feature type="disulfide bond" evidence="10">
    <location>
        <begin position="818"/>
        <end position="835"/>
    </location>
</feature>
<dbReference type="InParanoid" id="A0A7M7Q578"/>
<dbReference type="SUPFAM" id="SSF63825">
    <property type="entry name" value="YWTD domain"/>
    <property type="match status" value="1"/>
</dbReference>
<feature type="domain" description="EGF-like" evidence="13">
    <location>
        <begin position="1020"/>
        <end position="1059"/>
    </location>
</feature>
<keyword evidence="17" id="KW-1185">Reference proteome</keyword>
<feature type="domain" description="EGF-like" evidence="13">
    <location>
        <begin position="932"/>
        <end position="976"/>
    </location>
</feature>
<dbReference type="EnsemblMetazoa" id="XM_031925951">
    <property type="protein sequence ID" value="XP_031781811"/>
    <property type="gene ID" value="LOC100679958"/>
</dbReference>
<dbReference type="PROSITE" id="PS50026">
    <property type="entry name" value="EGF_3"/>
    <property type="match status" value="9"/>
</dbReference>
<feature type="signal peptide" evidence="12">
    <location>
        <begin position="1"/>
        <end position="27"/>
    </location>
</feature>
<dbReference type="InterPro" id="IPR001881">
    <property type="entry name" value="EGF-like_Ca-bd_dom"/>
</dbReference>
<dbReference type="SMART" id="SM00682">
    <property type="entry name" value="G2F"/>
    <property type="match status" value="1"/>
</dbReference>
<dbReference type="GO" id="GO:0005509">
    <property type="term" value="F:calcium ion binding"/>
    <property type="evidence" value="ECO:0007669"/>
    <property type="project" value="InterPro"/>
</dbReference>
<comment type="subcellular location">
    <subcellularLocation>
        <location evidence="1">Secreted</location>
        <location evidence="1">Extracellular space</location>
        <location evidence="1">Extracellular matrix</location>
    </subcellularLocation>
</comment>
<accession>A0A7M7Q578</accession>
<dbReference type="InterPro" id="IPR000742">
    <property type="entry name" value="EGF"/>
</dbReference>
<dbReference type="Gene3D" id="2.40.155.10">
    <property type="entry name" value="Green fluorescent protein"/>
    <property type="match status" value="1"/>
</dbReference>
<evidence type="ECO:0000313" key="17">
    <source>
        <dbReference type="Proteomes" id="UP000002358"/>
    </source>
</evidence>
<feature type="domain" description="EGF-like" evidence="13">
    <location>
        <begin position="851"/>
        <end position="890"/>
    </location>
</feature>
<evidence type="ECO:0008006" key="18">
    <source>
        <dbReference type="Google" id="ProtNLM"/>
    </source>
</evidence>
<keyword evidence="2" id="KW-0964">Secreted</keyword>
<dbReference type="SUPFAM" id="SSF57184">
    <property type="entry name" value="Growth factor receptor domain"/>
    <property type="match status" value="2"/>
</dbReference>
<evidence type="ECO:0000256" key="7">
    <source>
        <dbReference type="ARBA" id="ARBA00022837"/>
    </source>
</evidence>
<feature type="domain" description="EGF-like" evidence="13">
    <location>
        <begin position="891"/>
        <end position="930"/>
    </location>
</feature>
<dbReference type="GO" id="GO:0007160">
    <property type="term" value="P:cell-matrix adhesion"/>
    <property type="evidence" value="ECO:0007669"/>
    <property type="project" value="InterPro"/>
</dbReference>
<evidence type="ECO:0000259" key="14">
    <source>
        <dbReference type="PROSITE" id="PS50993"/>
    </source>
</evidence>
<dbReference type="SMART" id="SM00179">
    <property type="entry name" value="EGF_CA"/>
    <property type="match status" value="7"/>
</dbReference>
<dbReference type="InterPro" id="IPR024731">
    <property type="entry name" value="NELL2-like_EGF"/>
</dbReference>
<dbReference type="Gene3D" id="2.10.25.10">
    <property type="entry name" value="Laminin"/>
    <property type="match status" value="7"/>
</dbReference>
<dbReference type="InterPro" id="IPR003886">
    <property type="entry name" value="NIDO_dom"/>
</dbReference>
<keyword evidence="8 10" id="KW-1015">Disulfide bond</keyword>
<feature type="domain" description="EGF-like" evidence="13">
    <location>
        <begin position="978"/>
        <end position="1017"/>
    </location>
</feature>
<dbReference type="SMART" id="SM00135">
    <property type="entry name" value="LY"/>
    <property type="match status" value="4"/>
</dbReference>
<evidence type="ECO:0000256" key="11">
    <source>
        <dbReference type="PROSITE-ProRule" id="PRU00461"/>
    </source>
</evidence>
<dbReference type="Pfam" id="PF12947">
    <property type="entry name" value="EGF_3"/>
    <property type="match status" value="4"/>
</dbReference>
<evidence type="ECO:0000256" key="6">
    <source>
        <dbReference type="ARBA" id="ARBA00022737"/>
    </source>
</evidence>
<dbReference type="FunFam" id="2.120.10.30:FF:000241">
    <property type="entry name" value="Low-density lipoprotein receptor-related protein 6"/>
    <property type="match status" value="1"/>
</dbReference>
<feature type="disulfide bond" evidence="10">
    <location>
        <begin position="988"/>
        <end position="1005"/>
    </location>
</feature>
<feature type="repeat" description="LDL-receptor class B" evidence="11">
    <location>
        <begin position="1155"/>
        <end position="1197"/>
    </location>
</feature>
<feature type="disulfide bond" evidence="10">
    <location>
        <begin position="679"/>
        <end position="696"/>
    </location>
</feature>
<dbReference type="Pfam" id="PF00058">
    <property type="entry name" value="Ldl_recept_b"/>
    <property type="match status" value="1"/>
</dbReference>
<keyword evidence="5 12" id="KW-0732">Signal</keyword>
<dbReference type="SUPFAM" id="SSF54511">
    <property type="entry name" value="GFP-like"/>
    <property type="match status" value="1"/>
</dbReference>
<dbReference type="SMR" id="A0A7M7Q578"/>
<dbReference type="InterPro" id="IPR049883">
    <property type="entry name" value="NOTCH1_EGF-like"/>
</dbReference>
<dbReference type="Gene3D" id="2.120.10.30">
    <property type="entry name" value="TolB, C-terminal domain"/>
    <property type="match status" value="1"/>
</dbReference>
<dbReference type="Pfam" id="PF07474">
    <property type="entry name" value="G2F"/>
    <property type="match status" value="1"/>
</dbReference>
<dbReference type="SMART" id="SM00181">
    <property type="entry name" value="EGF"/>
    <property type="match status" value="11"/>
</dbReference>
<protein>
    <recommendedName>
        <fullName evidence="18">Nidogen</fullName>
    </recommendedName>
</protein>
<evidence type="ECO:0000256" key="4">
    <source>
        <dbReference type="ARBA" id="ARBA00022536"/>
    </source>
</evidence>
<feature type="domain" description="EGF-like" evidence="13">
    <location>
        <begin position="587"/>
        <end position="627"/>
    </location>
</feature>
<dbReference type="Pfam" id="PF07645">
    <property type="entry name" value="EGF_CA"/>
    <property type="match status" value="1"/>
</dbReference>
<dbReference type="PANTHER" id="PTHR24039">
    <property type="entry name" value="FIBRILLIN-RELATED"/>
    <property type="match status" value="1"/>
</dbReference>
<evidence type="ECO:0000256" key="5">
    <source>
        <dbReference type="ARBA" id="ARBA00022729"/>
    </source>
</evidence>
<dbReference type="Proteomes" id="UP000002358">
    <property type="component" value="Unassembled WGS sequence"/>
</dbReference>
<evidence type="ECO:0000256" key="10">
    <source>
        <dbReference type="PROSITE-ProRule" id="PRU00076"/>
    </source>
</evidence>
<evidence type="ECO:0000256" key="1">
    <source>
        <dbReference type="ARBA" id="ARBA00004498"/>
    </source>
</evidence>
<organism evidence="16 17">
    <name type="scientific">Nasonia vitripennis</name>
    <name type="common">Parasitic wasp</name>
    <dbReference type="NCBI Taxonomy" id="7425"/>
    <lineage>
        <taxon>Eukaryota</taxon>
        <taxon>Metazoa</taxon>
        <taxon>Ecdysozoa</taxon>
        <taxon>Arthropoda</taxon>
        <taxon>Hexapoda</taxon>
        <taxon>Insecta</taxon>
        <taxon>Pterygota</taxon>
        <taxon>Neoptera</taxon>
        <taxon>Endopterygota</taxon>
        <taxon>Hymenoptera</taxon>
        <taxon>Apocrita</taxon>
        <taxon>Proctotrupomorpha</taxon>
        <taxon>Chalcidoidea</taxon>
        <taxon>Pteromalidae</taxon>
        <taxon>Pteromalinae</taxon>
        <taxon>Nasonia</taxon>
    </lineage>
</organism>
<feature type="domain" description="EGF-like" evidence="13">
    <location>
        <begin position="808"/>
        <end position="849"/>
    </location>
</feature>
<evidence type="ECO:0000259" key="15">
    <source>
        <dbReference type="PROSITE" id="PS51220"/>
    </source>
</evidence>
<keyword evidence="4 10" id="KW-0245">EGF-like domain</keyword>
<evidence type="ECO:0000256" key="2">
    <source>
        <dbReference type="ARBA" id="ARBA00022525"/>
    </source>
</evidence>
<feature type="domain" description="NIDO" evidence="15">
    <location>
        <begin position="106"/>
        <end position="255"/>
    </location>
</feature>
<evidence type="ECO:0000256" key="12">
    <source>
        <dbReference type="SAM" id="SignalP"/>
    </source>
</evidence>
<dbReference type="PROSITE" id="PS51220">
    <property type="entry name" value="NIDO"/>
    <property type="match status" value="1"/>
</dbReference>
<proteinExistence type="predicted"/>
<keyword evidence="7" id="KW-0106">Calcium</keyword>
<feature type="domain" description="EGF-like" evidence="13">
    <location>
        <begin position="541"/>
        <end position="579"/>
    </location>
</feature>
<name>A0A7M7Q578_NASVI</name>
<evidence type="ECO:0000256" key="3">
    <source>
        <dbReference type="ARBA" id="ARBA00022530"/>
    </source>
</evidence>
<dbReference type="CDD" id="cd00054">
    <property type="entry name" value="EGF_CA"/>
    <property type="match status" value="1"/>
</dbReference>
<keyword evidence="3" id="KW-0272">Extracellular matrix</keyword>
<dbReference type="InterPro" id="IPR006605">
    <property type="entry name" value="G2_nidogen/fibulin_G2F"/>
</dbReference>
<dbReference type="InterPro" id="IPR009030">
    <property type="entry name" value="Growth_fac_rcpt_cys_sf"/>
</dbReference>
<keyword evidence="6" id="KW-0677">Repeat</keyword>
<feature type="domain" description="Nidogen G2 beta-barrel" evidence="14">
    <location>
        <begin position="320"/>
        <end position="546"/>
    </location>
</feature>
<dbReference type="PROSITE" id="PS50993">
    <property type="entry name" value="NIDOGEN_G2"/>
    <property type="match status" value="1"/>
</dbReference>
<reference evidence="16" key="1">
    <citation type="submission" date="2021-01" db="UniProtKB">
        <authorList>
            <consortium name="EnsemblMetazoa"/>
        </authorList>
    </citation>
    <scope>IDENTIFICATION</scope>
</reference>
<dbReference type="PROSITE" id="PS01186">
    <property type="entry name" value="EGF_2"/>
    <property type="match status" value="6"/>
</dbReference>
<evidence type="ECO:0000259" key="13">
    <source>
        <dbReference type="PROSITE" id="PS50026"/>
    </source>
</evidence>
<sequence>MARGVPIRASFGALGALLVLVLATIQADALSRNELYPYTTPGAASLQSQPDGMVRTAELMLQTPIKLYDKEYKSIFVNGNGVLSFIRPMNRFFNIPFPLDDPVVAPLYTHVDIRSSGTIFLAETNSSDVLARAGGLVRSSFKNAVNFVPTHVYLATWLDVGYFNEKKDKVNTYQVAISSNETHSYVELLYPEGGIQWIQGESHPNGLPDAKAQVGIMGEDKMYVLPGSGTDQIQNIDKWSNVHRPGQWVFQIGPVAEGQDIGHPDNVDDKRGKDQVQSCRSGGATHCHSKATCIDYEMGFCCACKQGYFGNGKSCQPNDVPLRVIGKVSGKINDHEFTDRDLQCYVQTKDGRTYTALARIPVNIGDRFQLLNPMSGVIGWLFAKTSGETKNGYQLTGGVFNHTIELIFKSTGDKVTIRNSYLGLDVFGQLKMESEIKGNLPPVEEGARIDFGDHEVLLTRVQPGTIRSNTERKYKLAANPSNEYLFSEDQVIYYNECSYAPPSDAGDDTSRLKFSRGITTYESREGIVRFAMNSKIVPLEEEDPCIQGRATCGYHSSCVADADSFRCVCDPGYQQLYKEDGSSSCVDINECNMGNHVCSPDAYCVNTEGSHTCHCRPGFSGDGRTCEKLASCDDTRCGDYEQCIMTSGTPVCTCIPGFENTPNGCYPITRTPCDQAHDCSPLATCDYSEDRQAHVCTCAAGYLGNGYECYPDTDAGIVEEETPIPKCHVEMCWCPVGWEFQNSMCIRDDEGLPDHGSGEIMHELMARPLPECLDDRCICPWGYDYDQLENLCVPRPRLIHETMGPSGSNTPCNVLNRCHPYAQCVHDQNSEQYMCQCNPGYEGDGMECSKSEISCLDVDICDPNASCRQDDPIAKCVCNTGYKGDGTTCSPYDECREHKECSENEWCSYVPAHSRFECTCQPGYSMVDGQCVLADCSTNPQQCHVNAQCVSSSDGLGGYHCACIAGYHGDGLRQCVEEHVSCSEVNNCGRNAVCGYNQTSANYACVCLPGFYGDGFNCVQQTSCRQNPSLCSRDASCLPLGGNEFTCVCNEGFIGDGADCRPRPKHEANFLLVNQGMATHRIPFFPTPESPGNPIYVAYHQMAIALDIDCPQGKAYASDITGNKIMRMTYNGSKSESFIGQVSSTEGIAIDWVSRAVFWTDSGNETIEVAHLDTKKRKILFSEGLINPRGIAVHPYRGKIFWSDWYRPAPKLECANEDGTGRQIFLTGEHVKLPNSLAIDWYTDELCWADAGTFTINCANIDNKSVRVIAKNLSYPFGLAISQNHYYWTDWKTGKIEVAVKSTGERGPSISLPAGGSGKPYGIVIVPETCPRASNICQYENGRCTEEQLCLPDGQGGRTCSCADNAVGPCTDSRYSK</sequence>
<dbReference type="KEGG" id="nvi:100679958"/>
<dbReference type="InterPro" id="IPR000033">
    <property type="entry name" value="LDLR_classB_rpt"/>
</dbReference>
<feature type="chain" id="PRO_5029789150" description="Nidogen" evidence="12">
    <location>
        <begin position="28"/>
        <end position="1377"/>
    </location>
</feature>
<comment type="caution">
    <text evidence="10">Lacks conserved residue(s) required for the propagation of feature annotation.</text>
</comment>
<dbReference type="Pfam" id="PF06119">
    <property type="entry name" value="NIDO"/>
    <property type="match status" value="1"/>
</dbReference>
<evidence type="ECO:0000256" key="8">
    <source>
        <dbReference type="ARBA" id="ARBA00023157"/>
    </source>
</evidence>
<dbReference type="InterPro" id="IPR011042">
    <property type="entry name" value="6-blade_b-propeller_TolB-like"/>
</dbReference>
<feature type="repeat" description="LDL-receptor class B" evidence="11">
    <location>
        <begin position="1198"/>
        <end position="1243"/>
    </location>
</feature>
<dbReference type="OrthoDB" id="6375837at2759"/>
<evidence type="ECO:0000256" key="9">
    <source>
        <dbReference type="ARBA" id="ARBA00023180"/>
    </source>
</evidence>
<keyword evidence="9" id="KW-0325">Glycoprotein</keyword>
<feature type="domain" description="EGF-like" evidence="13">
    <location>
        <begin position="669"/>
        <end position="708"/>
    </location>
</feature>
<evidence type="ECO:0000313" key="16">
    <source>
        <dbReference type="EnsemblMetazoa" id="XP_031781811"/>
    </source>
</evidence>
<dbReference type="CTD" id="36089"/>
<feature type="disulfide bond" evidence="10">
    <location>
        <begin position="901"/>
        <end position="918"/>
    </location>
</feature>
<dbReference type="FunCoup" id="A0A7M7Q578">
    <property type="interactions" value="29"/>
</dbReference>
<dbReference type="GeneID" id="100679958"/>